<evidence type="ECO:0000313" key="7">
    <source>
        <dbReference type="Proteomes" id="UP001149813"/>
    </source>
</evidence>
<feature type="compositionally biased region" description="Basic and acidic residues" evidence="5">
    <location>
        <begin position="85"/>
        <end position="94"/>
    </location>
</feature>
<accession>A0A9W7XVT2</accession>
<comment type="caution">
    <text evidence="6">The sequence shown here is derived from an EMBL/GenBank/DDBJ whole genome shotgun (WGS) entry which is preliminary data.</text>
</comment>
<protein>
    <recommendedName>
        <fullName evidence="8">Mitochondrial carrier</fullName>
    </recommendedName>
</protein>
<evidence type="ECO:0000256" key="4">
    <source>
        <dbReference type="ARBA" id="ARBA00023136"/>
    </source>
</evidence>
<keyword evidence="4" id="KW-0472">Membrane</keyword>
<evidence type="ECO:0000256" key="1">
    <source>
        <dbReference type="ARBA" id="ARBA00004370"/>
    </source>
</evidence>
<keyword evidence="3" id="KW-1133">Transmembrane helix</keyword>
<dbReference type="EMBL" id="JANBOJ010000276">
    <property type="protein sequence ID" value="KAJ1720276.1"/>
    <property type="molecule type" value="Genomic_DNA"/>
</dbReference>
<comment type="subcellular location">
    <subcellularLocation>
        <location evidence="1">Membrane</location>
    </subcellularLocation>
</comment>
<dbReference type="Proteomes" id="UP001149813">
    <property type="component" value="Unassembled WGS sequence"/>
</dbReference>
<dbReference type="OrthoDB" id="2403262at2759"/>
<proteinExistence type="predicted"/>
<dbReference type="Gene3D" id="1.50.40.10">
    <property type="entry name" value="Mitochondrial carrier domain"/>
    <property type="match status" value="1"/>
</dbReference>
<dbReference type="GO" id="GO:0016020">
    <property type="term" value="C:membrane"/>
    <property type="evidence" value="ECO:0007669"/>
    <property type="project" value="UniProtKB-SubCell"/>
</dbReference>
<dbReference type="AlphaFoldDB" id="A0A9W7XVT2"/>
<feature type="region of interest" description="Disordered" evidence="5">
    <location>
        <begin position="1"/>
        <end position="40"/>
    </location>
</feature>
<evidence type="ECO:0000256" key="5">
    <source>
        <dbReference type="SAM" id="MobiDB-lite"/>
    </source>
</evidence>
<sequence>MEEPGDDIVPPEAVSNSSESESDNDSCGCGCSGSDSDCSRESGVAAAQLSRLELRQAELNVLQRSGILGPTLSPHASDYASSDPASHHHQEHHQQHQQQQQKQHGFWRRSRALAVAQTLVTLVRYPLHTSTMYTQYSGQTTQQSLLRLARTAPVGTLAQWAGGSHLGVVGSVVRTLMPNEATSAWGMLVGVGLHYCAFGVLYGAFRQSVVVRLLAAQGAKSLSFADAVRPIMHWVRDRLLLRGPRGAVLALYLRDVAGNALQAGLALGATRLLTSSPAVRAYGAIGRRQRMRRRQQQQRPLRPEDVVFASDPMVAPPSEALARGGELLIYTQAVASLLAAVATRLAFYPVDSVVVRLMADEAGLTQCGYAGFFACLGAVGWRPLYAGWVRTAVAEASLAWLAAEVAHYLCRSAWVAM</sequence>
<evidence type="ECO:0000256" key="3">
    <source>
        <dbReference type="ARBA" id="ARBA00022989"/>
    </source>
</evidence>
<keyword evidence="2" id="KW-0812">Transmembrane</keyword>
<evidence type="ECO:0000256" key="2">
    <source>
        <dbReference type="ARBA" id="ARBA00022692"/>
    </source>
</evidence>
<keyword evidence="7" id="KW-1185">Reference proteome</keyword>
<gene>
    <name evidence="6" type="ORF">LPJ53_005075</name>
</gene>
<evidence type="ECO:0000313" key="6">
    <source>
        <dbReference type="EMBL" id="KAJ1720276.1"/>
    </source>
</evidence>
<name>A0A9W7XVT2_9FUNG</name>
<reference evidence="6" key="1">
    <citation type="submission" date="2022-07" db="EMBL/GenBank/DDBJ databases">
        <title>Phylogenomic reconstructions and comparative analyses of Kickxellomycotina fungi.</title>
        <authorList>
            <person name="Reynolds N.K."/>
            <person name="Stajich J.E."/>
            <person name="Barry K."/>
            <person name="Grigoriev I.V."/>
            <person name="Crous P."/>
            <person name="Smith M.E."/>
        </authorList>
    </citation>
    <scope>NUCLEOTIDE SEQUENCE</scope>
    <source>
        <strain evidence="6">NBRC 32514</strain>
    </source>
</reference>
<evidence type="ECO:0008006" key="8">
    <source>
        <dbReference type="Google" id="ProtNLM"/>
    </source>
</evidence>
<dbReference type="InterPro" id="IPR023395">
    <property type="entry name" value="MCP_dom_sf"/>
</dbReference>
<feature type="region of interest" description="Disordered" evidence="5">
    <location>
        <begin position="72"/>
        <end position="104"/>
    </location>
</feature>
<dbReference type="SUPFAM" id="SSF103506">
    <property type="entry name" value="Mitochondrial carrier"/>
    <property type="match status" value="1"/>
</dbReference>
<organism evidence="6 7">
    <name type="scientific">Coemansia erecta</name>
    <dbReference type="NCBI Taxonomy" id="147472"/>
    <lineage>
        <taxon>Eukaryota</taxon>
        <taxon>Fungi</taxon>
        <taxon>Fungi incertae sedis</taxon>
        <taxon>Zoopagomycota</taxon>
        <taxon>Kickxellomycotina</taxon>
        <taxon>Kickxellomycetes</taxon>
        <taxon>Kickxellales</taxon>
        <taxon>Kickxellaceae</taxon>
        <taxon>Coemansia</taxon>
    </lineage>
</organism>